<dbReference type="Proteomes" id="UP000736672">
    <property type="component" value="Unassembled WGS sequence"/>
</dbReference>
<evidence type="ECO:0000256" key="7">
    <source>
        <dbReference type="ARBA" id="ARBA00023157"/>
    </source>
</evidence>
<keyword evidence="2" id="KW-0719">Serine esterase</keyword>
<name>A0A9P9HK43_FUSSL</name>
<comment type="caution">
    <text evidence="9">The sequence shown here is derived from an EMBL/GenBank/DDBJ whole genome shotgun (WGS) entry which is preliminary data.</text>
</comment>
<dbReference type="Gene3D" id="3.40.50.1820">
    <property type="entry name" value="alpha/beta hydrolase"/>
    <property type="match status" value="1"/>
</dbReference>
<gene>
    <name evidence="9" type="ORF">B0J15DRAFT_494039</name>
</gene>
<keyword evidence="10" id="KW-1185">Reference proteome</keyword>
<evidence type="ECO:0000256" key="3">
    <source>
        <dbReference type="ARBA" id="ARBA00022723"/>
    </source>
</evidence>
<dbReference type="GO" id="GO:0030600">
    <property type="term" value="F:feruloyl esterase activity"/>
    <property type="evidence" value="ECO:0007669"/>
    <property type="project" value="UniProtKB-ARBA"/>
</dbReference>
<dbReference type="AlphaFoldDB" id="A0A9P9HK43"/>
<sequence>MRCLSNPTMSPPKIPYLALSALLNAALIHAAPDQCVPDTFTFPDILGTKHILTTASKVEGYTGFSKWKPESTEIGPEGVSFCNVSVTYSHLGDQDVIHAHVWLPLSGYNNRFVGVGGGGWITGEIGDDAMSALTYKGYATAATDGGYTHDPFSTADAWLMPNPGNVNQTLLTNFANRAVHEAAIIGKHIAKDYYVESPAFSYWSGCSTGGRQGITSALLHPHDFDGILASCPGVEFPSLLLALYWPQFVMNQLGAYPDACQFEALRAAAIEECDKLDGVKDGIISRDDLCRFDPNSVVGKEFVSQGAKCKVSEEAAKILKAMFEGPKDAGGKSLFAGSTPGTAAVGMMALANTLCQDGKCTDGIPFTIATDWIRLLVKKDPSFDSKTLTPEQFSQLFHDSQRDYNGMFGAGDRDFQRFRKANKKMITWHGTSDEAITINGMRRFYDGVTALDKSRGVDTASYYRFFEVPGGTHCSAPVGVAHPLHALDSLRRWVEDGVAPDTLETTLIGQDNEGGKEQNPLCPYPLTGSKKTGKFTCVERKNQV</sequence>
<dbReference type="InterPro" id="IPR011118">
    <property type="entry name" value="Tannase/feruloyl_esterase"/>
</dbReference>
<evidence type="ECO:0000313" key="9">
    <source>
        <dbReference type="EMBL" id="KAH7258572.1"/>
    </source>
</evidence>
<protein>
    <recommendedName>
        <fullName evidence="8">Carboxylic ester hydrolase</fullName>
        <ecNumber evidence="8">3.1.1.-</ecNumber>
    </recommendedName>
</protein>
<evidence type="ECO:0000256" key="5">
    <source>
        <dbReference type="ARBA" id="ARBA00022801"/>
    </source>
</evidence>
<keyword evidence="4 8" id="KW-0732">Signal</keyword>
<keyword evidence="5 8" id="KW-0378">Hydrolase</keyword>
<accession>A0A9P9HK43</accession>
<evidence type="ECO:0000256" key="6">
    <source>
        <dbReference type="ARBA" id="ARBA00022837"/>
    </source>
</evidence>
<dbReference type="GO" id="GO:0046872">
    <property type="term" value="F:metal ion binding"/>
    <property type="evidence" value="ECO:0007669"/>
    <property type="project" value="UniProtKB-KW"/>
</dbReference>
<dbReference type="SUPFAM" id="SSF53474">
    <property type="entry name" value="alpha/beta-Hydrolases"/>
    <property type="match status" value="1"/>
</dbReference>
<proteinExistence type="inferred from homology"/>
<keyword evidence="6" id="KW-0106">Calcium</keyword>
<reference evidence="9" key="1">
    <citation type="journal article" date="2021" name="Nat. Commun.">
        <title>Genetic determinants of endophytism in the Arabidopsis root mycobiome.</title>
        <authorList>
            <person name="Mesny F."/>
            <person name="Miyauchi S."/>
            <person name="Thiergart T."/>
            <person name="Pickel B."/>
            <person name="Atanasova L."/>
            <person name="Karlsson M."/>
            <person name="Huettel B."/>
            <person name="Barry K.W."/>
            <person name="Haridas S."/>
            <person name="Chen C."/>
            <person name="Bauer D."/>
            <person name="Andreopoulos W."/>
            <person name="Pangilinan J."/>
            <person name="LaButti K."/>
            <person name="Riley R."/>
            <person name="Lipzen A."/>
            <person name="Clum A."/>
            <person name="Drula E."/>
            <person name="Henrissat B."/>
            <person name="Kohler A."/>
            <person name="Grigoriev I.V."/>
            <person name="Martin F.M."/>
            <person name="Hacquard S."/>
        </authorList>
    </citation>
    <scope>NUCLEOTIDE SEQUENCE</scope>
    <source>
        <strain evidence="9">FSSC 5 MPI-SDFR-AT-0091</strain>
    </source>
</reference>
<dbReference type="InterPro" id="IPR029058">
    <property type="entry name" value="AB_hydrolase_fold"/>
</dbReference>
<evidence type="ECO:0000313" key="10">
    <source>
        <dbReference type="Proteomes" id="UP000736672"/>
    </source>
</evidence>
<keyword evidence="7" id="KW-1015">Disulfide bond</keyword>
<organism evidence="9 10">
    <name type="scientific">Fusarium solani</name>
    <name type="common">Filamentous fungus</name>
    <dbReference type="NCBI Taxonomy" id="169388"/>
    <lineage>
        <taxon>Eukaryota</taxon>
        <taxon>Fungi</taxon>
        <taxon>Dikarya</taxon>
        <taxon>Ascomycota</taxon>
        <taxon>Pezizomycotina</taxon>
        <taxon>Sordariomycetes</taxon>
        <taxon>Hypocreomycetidae</taxon>
        <taxon>Hypocreales</taxon>
        <taxon>Nectriaceae</taxon>
        <taxon>Fusarium</taxon>
        <taxon>Fusarium solani species complex</taxon>
    </lineage>
</organism>
<dbReference type="PANTHER" id="PTHR33938">
    <property type="entry name" value="FERULOYL ESTERASE B-RELATED"/>
    <property type="match status" value="1"/>
</dbReference>
<comment type="similarity">
    <text evidence="1 8">Belongs to the tannase family.</text>
</comment>
<dbReference type="EMBL" id="JAGTJS010000009">
    <property type="protein sequence ID" value="KAH7258572.1"/>
    <property type="molecule type" value="Genomic_DNA"/>
</dbReference>
<evidence type="ECO:0000256" key="4">
    <source>
        <dbReference type="ARBA" id="ARBA00022729"/>
    </source>
</evidence>
<evidence type="ECO:0000256" key="8">
    <source>
        <dbReference type="RuleBase" id="RU361238"/>
    </source>
</evidence>
<dbReference type="EC" id="3.1.1.-" evidence="8"/>
<evidence type="ECO:0000256" key="2">
    <source>
        <dbReference type="ARBA" id="ARBA00022487"/>
    </source>
</evidence>
<dbReference type="OrthoDB" id="3039123at2759"/>
<feature type="signal peptide" evidence="8">
    <location>
        <begin position="1"/>
        <end position="30"/>
    </location>
</feature>
<evidence type="ECO:0000256" key="1">
    <source>
        <dbReference type="ARBA" id="ARBA00006249"/>
    </source>
</evidence>
<dbReference type="Pfam" id="PF07519">
    <property type="entry name" value="Tannase"/>
    <property type="match status" value="1"/>
</dbReference>
<dbReference type="PANTHER" id="PTHR33938:SF8">
    <property type="entry name" value="CARBOXYLIC ESTER HYDROLASE"/>
    <property type="match status" value="1"/>
</dbReference>
<feature type="chain" id="PRO_5040540120" description="Carboxylic ester hydrolase" evidence="8">
    <location>
        <begin position="31"/>
        <end position="544"/>
    </location>
</feature>
<keyword evidence="3" id="KW-0479">Metal-binding</keyword>